<dbReference type="Gene3D" id="1.10.600.10">
    <property type="entry name" value="Farnesyl Diphosphate Synthase"/>
    <property type="match status" value="1"/>
</dbReference>
<dbReference type="GO" id="GO:0016114">
    <property type="term" value="P:terpenoid biosynthetic process"/>
    <property type="evidence" value="ECO:0007669"/>
    <property type="project" value="InterPro"/>
</dbReference>
<dbReference type="AlphaFoldDB" id="A0A822YMU2"/>
<dbReference type="PANTHER" id="PTHR31225:SF93">
    <property type="entry name" value="ALPHA-HUMULENE_(-)-(E)-BETA-CARYOPHYLLENE SYNTHASE"/>
    <property type="match status" value="1"/>
</dbReference>
<dbReference type="Pfam" id="PF03936">
    <property type="entry name" value="Terpene_synth_C"/>
    <property type="match status" value="1"/>
</dbReference>
<comment type="caution">
    <text evidence="5">The sequence shown here is derived from an EMBL/GenBank/DDBJ whole genome shotgun (WGS) entry which is preliminary data.</text>
</comment>
<proteinExistence type="predicted"/>
<evidence type="ECO:0000256" key="1">
    <source>
        <dbReference type="ARBA" id="ARBA00022723"/>
    </source>
</evidence>
<keyword evidence="2" id="KW-0460">Magnesium</keyword>
<reference evidence="5 6" key="1">
    <citation type="journal article" date="2020" name="Mol. Biol. Evol.">
        <title>Distinct Expression and Methylation Patterns for Genes with Different Fates following a Single Whole-Genome Duplication in Flowering Plants.</title>
        <authorList>
            <person name="Shi T."/>
            <person name="Rahmani R.S."/>
            <person name="Gugger P.F."/>
            <person name="Wang M."/>
            <person name="Li H."/>
            <person name="Zhang Y."/>
            <person name="Li Z."/>
            <person name="Wang Q."/>
            <person name="Van de Peer Y."/>
            <person name="Marchal K."/>
            <person name="Chen J."/>
        </authorList>
    </citation>
    <scope>NUCLEOTIDE SEQUENCE [LARGE SCALE GENOMIC DNA]</scope>
    <source>
        <tissue evidence="5">Leaf</tissue>
    </source>
</reference>
<dbReference type="GO" id="GO:0000287">
    <property type="term" value="F:magnesium ion binding"/>
    <property type="evidence" value="ECO:0007669"/>
    <property type="project" value="InterPro"/>
</dbReference>
<evidence type="ECO:0000259" key="4">
    <source>
        <dbReference type="Pfam" id="PF03936"/>
    </source>
</evidence>
<dbReference type="GO" id="GO:0010333">
    <property type="term" value="F:terpene synthase activity"/>
    <property type="evidence" value="ECO:0007669"/>
    <property type="project" value="InterPro"/>
</dbReference>
<dbReference type="InterPro" id="IPR008949">
    <property type="entry name" value="Isoprenoid_synthase_dom_sf"/>
</dbReference>
<name>A0A822YMU2_NELNU</name>
<sequence>MILTKVIAMTSILDDTYDAHGTFEELQLFTDAMERFDINTSLISIDYCMKL</sequence>
<keyword evidence="1" id="KW-0479">Metal-binding</keyword>
<dbReference type="InterPro" id="IPR005630">
    <property type="entry name" value="Terpene_synthase_metal-bd"/>
</dbReference>
<dbReference type="PANTHER" id="PTHR31225">
    <property type="entry name" value="OS04G0344100 PROTEIN-RELATED"/>
    <property type="match status" value="1"/>
</dbReference>
<dbReference type="InterPro" id="IPR050148">
    <property type="entry name" value="Terpene_synthase-like"/>
</dbReference>
<evidence type="ECO:0000313" key="5">
    <source>
        <dbReference type="EMBL" id="DAD35494.1"/>
    </source>
</evidence>
<organism evidence="5 6">
    <name type="scientific">Nelumbo nucifera</name>
    <name type="common">Sacred lotus</name>
    <dbReference type="NCBI Taxonomy" id="4432"/>
    <lineage>
        <taxon>Eukaryota</taxon>
        <taxon>Viridiplantae</taxon>
        <taxon>Streptophyta</taxon>
        <taxon>Embryophyta</taxon>
        <taxon>Tracheophyta</taxon>
        <taxon>Spermatophyta</taxon>
        <taxon>Magnoliopsida</taxon>
        <taxon>Proteales</taxon>
        <taxon>Nelumbonaceae</taxon>
        <taxon>Nelumbo</taxon>
    </lineage>
</organism>
<gene>
    <name evidence="5" type="ORF">HUJ06_006134</name>
</gene>
<evidence type="ECO:0000313" key="6">
    <source>
        <dbReference type="Proteomes" id="UP000607653"/>
    </source>
</evidence>
<protein>
    <recommendedName>
        <fullName evidence="4">Terpene synthase metal-binding domain-containing protein</fullName>
    </recommendedName>
</protein>
<feature type="domain" description="Terpene synthase metal-binding" evidence="4">
    <location>
        <begin position="1"/>
        <end position="50"/>
    </location>
</feature>
<evidence type="ECO:0000256" key="3">
    <source>
        <dbReference type="ARBA" id="ARBA00023239"/>
    </source>
</evidence>
<evidence type="ECO:0000256" key="2">
    <source>
        <dbReference type="ARBA" id="ARBA00022842"/>
    </source>
</evidence>
<keyword evidence="6" id="KW-1185">Reference proteome</keyword>
<dbReference type="SUPFAM" id="SSF48576">
    <property type="entry name" value="Terpenoid synthases"/>
    <property type="match status" value="1"/>
</dbReference>
<dbReference type="EMBL" id="DUZY01000004">
    <property type="protein sequence ID" value="DAD35494.1"/>
    <property type="molecule type" value="Genomic_DNA"/>
</dbReference>
<accession>A0A822YMU2</accession>
<keyword evidence="3" id="KW-0456">Lyase</keyword>
<dbReference type="Proteomes" id="UP000607653">
    <property type="component" value="Unassembled WGS sequence"/>
</dbReference>